<accession>A0A5B7ERS2</accession>
<protein>
    <submittedName>
        <fullName evidence="1">Uncharacterized protein</fullName>
    </submittedName>
</protein>
<dbReference type="Proteomes" id="UP000324222">
    <property type="component" value="Unassembled WGS sequence"/>
</dbReference>
<proteinExistence type="predicted"/>
<sequence>MLHTARRPTLGSQIRYWITLEVRQQRHCSETKMAAGGDVDIVTIRRVKTIPRVTDALQRAAVQGRRSGSGVCARR</sequence>
<comment type="caution">
    <text evidence="1">The sequence shown here is derived from an EMBL/GenBank/DDBJ whole genome shotgun (WGS) entry which is preliminary data.</text>
</comment>
<dbReference type="AlphaFoldDB" id="A0A5B7ERS2"/>
<organism evidence="1 2">
    <name type="scientific">Portunus trituberculatus</name>
    <name type="common">Swimming crab</name>
    <name type="synonym">Neptunus trituberculatus</name>
    <dbReference type="NCBI Taxonomy" id="210409"/>
    <lineage>
        <taxon>Eukaryota</taxon>
        <taxon>Metazoa</taxon>
        <taxon>Ecdysozoa</taxon>
        <taxon>Arthropoda</taxon>
        <taxon>Crustacea</taxon>
        <taxon>Multicrustacea</taxon>
        <taxon>Malacostraca</taxon>
        <taxon>Eumalacostraca</taxon>
        <taxon>Eucarida</taxon>
        <taxon>Decapoda</taxon>
        <taxon>Pleocyemata</taxon>
        <taxon>Brachyura</taxon>
        <taxon>Eubrachyura</taxon>
        <taxon>Portunoidea</taxon>
        <taxon>Portunidae</taxon>
        <taxon>Portuninae</taxon>
        <taxon>Portunus</taxon>
    </lineage>
</organism>
<dbReference type="EMBL" id="VSRR010003355">
    <property type="protein sequence ID" value="MPC35829.1"/>
    <property type="molecule type" value="Genomic_DNA"/>
</dbReference>
<gene>
    <name evidence="1" type="ORF">E2C01_029266</name>
</gene>
<evidence type="ECO:0000313" key="1">
    <source>
        <dbReference type="EMBL" id="MPC35829.1"/>
    </source>
</evidence>
<keyword evidence="2" id="KW-1185">Reference proteome</keyword>
<name>A0A5B7ERS2_PORTR</name>
<reference evidence="1 2" key="1">
    <citation type="submission" date="2019-05" db="EMBL/GenBank/DDBJ databases">
        <title>Another draft genome of Portunus trituberculatus and its Hox gene families provides insights of decapod evolution.</title>
        <authorList>
            <person name="Jeong J.-H."/>
            <person name="Song I."/>
            <person name="Kim S."/>
            <person name="Choi T."/>
            <person name="Kim D."/>
            <person name="Ryu S."/>
            <person name="Kim W."/>
        </authorList>
    </citation>
    <scope>NUCLEOTIDE SEQUENCE [LARGE SCALE GENOMIC DNA]</scope>
    <source>
        <tissue evidence="1">Muscle</tissue>
    </source>
</reference>
<evidence type="ECO:0000313" key="2">
    <source>
        <dbReference type="Proteomes" id="UP000324222"/>
    </source>
</evidence>